<keyword evidence="2" id="KW-1185">Reference proteome</keyword>
<organism evidence="1 2">
    <name type="scientific">Araneus ventricosus</name>
    <name type="common">Orbweaver spider</name>
    <name type="synonym">Epeira ventricosa</name>
    <dbReference type="NCBI Taxonomy" id="182803"/>
    <lineage>
        <taxon>Eukaryota</taxon>
        <taxon>Metazoa</taxon>
        <taxon>Ecdysozoa</taxon>
        <taxon>Arthropoda</taxon>
        <taxon>Chelicerata</taxon>
        <taxon>Arachnida</taxon>
        <taxon>Araneae</taxon>
        <taxon>Araneomorphae</taxon>
        <taxon>Entelegynae</taxon>
        <taxon>Araneoidea</taxon>
        <taxon>Araneidae</taxon>
        <taxon>Araneus</taxon>
    </lineage>
</organism>
<reference evidence="1 2" key="1">
    <citation type="journal article" date="2019" name="Sci. Rep.">
        <title>Orb-weaving spider Araneus ventricosus genome elucidates the spidroin gene catalogue.</title>
        <authorList>
            <person name="Kono N."/>
            <person name="Nakamura H."/>
            <person name="Ohtoshi R."/>
            <person name="Moran D.A.P."/>
            <person name="Shinohara A."/>
            <person name="Yoshida Y."/>
            <person name="Fujiwara M."/>
            <person name="Mori M."/>
            <person name="Tomita M."/>
            <person name="Arakawa K."/>
        </authorList>
    </citation>
    <scope>NUCLEOTIDE SEQUENCE [LARGE SCALE GENOMIC DNA]</scope>
</reference>
<dbReference type="EMBL" id="BGPR01009923">
    <property type="protein sequence ID" value="GBN43151.1"/>
    <property type="molecule type" value="Genomic_DNA"/>
</dbReference>
<accession>A0A4Y2NUY9</accession>
<gene>
    <name evidence="1" type="ORF">AVEN_116820_1</name>
</gene>
<sequence length="107" mass="12298">MAGYGRLRSQSVKDESYTVVAACSDQGYKDQSVVLIKLAGNGSSICKYIENPSVLVINSSHVVITFDEMMPKNMRTMTMKKVEEKIWQLFVLQEDHSNTKHYERFMR</sequence>
<evidence type="ECO:0000313" key="2">
    <source>
        <dbReference type="Proteomes" id="UP000499080"/>
    </source>
</evidence>
<protein>
    <submittedName>
        <fullName evidence="1">Uncharacterized protein</fullName>
    </submittedName>
</protein>
<comment type="caution">
    <text evidence="1">The sequence shown here is derived from an EMBL/GenBank/DDBJ whole genome shotgun (WGS) entry which is preliminary data.</text>
</comment>
<dbReference type="Proteomes" id="UP000499080">
    <property type="component" value="Unassembled WGS sequence"/>
</dbReference>
<evidence type="ECO:0000313" key="1">
    <source>
        <dbReference type="EMBL" id="GBN43151.1"/>
    </source>
</evidence>
<name>A0A4Y2NUY9_ARAVE</name>
<proteinExistence type="predicted"/>
<dbReference type="AlphaFoldDB" id="A0A4Y2NUY9"/>